<proteinExistence type="predicted"/>
<gene>
    <name evidence="2" type="ORF">BQ2448_7639</name>
</gene>
<organism evidence="2 3">
    <name type="scientific">Microbotryum intermedium</name>
    <dbReference type="NCBI Taxonomy" id="269621"/>
    <lineage>
        <taxon>Eukaryota</taxon>
        <taxon>Fungi</taxon>
        <taxon>Dikarya</taxon>
        <taxon>Basidiomycota</taxon>
        <taxon>Pucciniomycotina</taxon>
        <taxon>Microbotryomycetes</taxon>
        <taxon>Microbotryales</taxon>
        <taxon>Microbotryaceae</taxon>
        <taxon>Microbotryum</taxon>
    </lineage>
</organism>
<evidence type="ECO:0000313" key="3">
    <source>
        <dbReference type="Proteomes" id="UP000198372"/>
    </source>
</evidence>
<dbReference type="OrthoDB" id="2537677at2759"/>
<sequence length="285" mass="33024">MPPRPRLRLPPSPSTHELIHSPAHRIPTLWSLYRPLLRFSSVQIHPSIESRVLRDYVKREFRRATKLTGRDKVRDKLVKGYELLDLLETTSTSPTSLNRLRSLIQHISLSSPHKKPLPTPPPPLKPRLTRGILQAQPYHPPLPRLKPQPIGMGAMIYERRKRISKRWSESDKVKTWSEDGRNEDRFEREVLLGASGRADGQQPQQQVWGKEWTDLWNQWKGKTKREMKMNEMKTPKEMQERASRVAKISGRARAGFGRIDPQRRGEGSTPLESRSARRRDVASEA</sequence>
<feature type="compositionally biased region" description="Basic and acidic residues" evidence="1">
    <location>
        <begin position="274"/>
        <end position="285"/>
    </location>
</feature>
<protein>
    <submittedName>
        <fullName evidence="2">BQ2448_7639 protein</fullName>
    </submittedName>
</protein>
<evidence type="ECO:0000256" key="1">
    <source>
        <dbReference type="SAM" id="MobiDB-lite"/>
    </source>
</evidence>
<accession>A0A238FLF6</accession>
<dbReference type="AlphaFoldDB" id="A0A238FLF6"/>
<name>A0A238FLF6_9BASI</name>
<feature type="compositionally biased region" description="Basic and acidic residues" evidence="1">
    <location>
        <begin position="233"/>
        <end position="243"/>
    </location>
</feature>
<dbReference type="EMBL" id="FMSP01000023">
    <property type="protein sequence ID" value="SCV74610.1"/>
    <property type="molecule type" value="Genomic_DNA"/>
</dbReference>
<reference evidence="3" key="1">
    <citation type="submission" date="2016-09" db="EMBL/GenBank/DDBJ databases">
        <authorList>
            <person name="Jeantristanb JTB J.-T."/>
            <person name="Ricardo R."/>
        </authorList>
    </citation>
    <scope>NUCLEOTIDE SEQUENCE [LARGE SCALE GENOMIC DNA]</scope>
</reference>
<feature type="region of interest" description="Disordered" evidence="1">
    <location>
        <begin position="233"/>
        <end position="285"/>
    </location>
</feature>
<dbReference type="Proteomes" id="UP000198372">
    <property type="component" value="Unassembled WGS sequence"/>
</dbReference>
<dbReference type="STRING" id="269621.A0A238FLF6"/>
<keyword evidence="3" id="KW-1185">Reference proteome</keyword>
<evidence type="ECO:0000313" key="2">
    <source>
        <dbReference type="EMBL" id="SCV74610.1"/>
    </source>
</evidence>